<gene>
    <name evidence="1" type="ORF">FBZ96_11495</name>
</gene>
<reference evidence="1 2" key="1">
    <citation type="submission" date="2019-06" db="EMBL/GenBank/DDBJ databases">
        <title>Genomic Encyclopedia of Type Strains, Phase IV (KMG-V): Genome sequencing to study the core and pangenomes of soil and plant-associated prokaryotes.</title>
        <authorList>
            <person name="Whitman W."/>
        </authorList>
    </citation>
    <scope>NUCLEOTIDE SEQUENCE [LARGE SCALE GENOMIC DNA]</scope>
    <source>
        <strain evidence="1 2">BR 510</strain>
    </source>
</reference>
<evidence type="ECO:0000313" key="2">
    <source>
        <dbReference type="Proteomes" id="UP000319949"/>
    </source>
</evidence>
<dbReference type="EMBL" id="VITK01000014">
    <property type="protein sequence ID" value="TWA91097.1"/>
    <property type="molecule type" value="Genomic_DNA"/>
</dbReference>
<dbReference type="AlphaFoldDB" id="A0A560D1V3"/>
<keyword evidence="2" id="KW-1185">Reference proteome</keyword>
<name>A0A560D1V3_9BRAD</name>
<proteinExistence type="predicted"/>
<dbReference type="STRING" id="1803665.GCA_001641335_07321"/>
<evidence type="ECO:0000313" key="1">
    <source>
        <dbReference type="EMBL" id="TWA91097.1"/>
    </source>
</evidence>
<dbReference type="RefSeq" id="WP_063693969.1">
    <property type="nucleotide sequence ID" value="NZ_LVEM01000006.1"/>
</dbReference>
<dbReference type="Proteomes" id="UP000319949">
    <property type="component" value="Unassembled WGS sequence"/>
</dbReference>
<accession>A0A560D1V3</accession>
<organism evidence="1 2">
    <name type="scientific">Bradyrhizobium stylosanthis</name>
    <dbReference type="NCBI Taxonomy" id="1803665"/>
    <lineage>
        <taxon>Bacteria</taxon>
        <taxon>Pseudomonadati</taxon>
        <taxon>Pseudomonadota</taxon>
        <taxon>Alphaproteobacteria</taxon>
        <taxon>Hyphomicrobiales</taxon>
        <taxon>Nitrobacteraceae</taxon>
        <taxon>Bradyrhizobium</taxon>
    </lineage>
</organism>
<protein>
    <submittedName>
        <fullName evidence="1">Uncharacterized protein</fullName>
    </submittedName>
</protein>
<comment type="caution">
    <text evidence="1">The sequence shown here is derived from an EMBL/GenBank/DDBJ whole genome shotgun (WGS) entry which is preliminary data.</text>
</comment>
<sequence>MNELHQLIEQRGAPHEVVERAKPLIATARHLADAVDVLRTVTKNAAADRTRTAEGQRGFVRTHIIDGTSTSLRKARSQAKQCRDDLATWTKRLVPPTGDKSDLETAVVRSDIRAMFRGMPAPERMQFLAKLDHPVEVYSALLSGPTLLSGISEAQRAKLLDNYRSQFHAADMQLIAQQEDAIAFLDAVSSTVVNEAARTGGWQSHEFSKLIEEAN</sequence>